<protein>
    <recommendedName>
        <fullName evidence="9">4,4'-diaponeurosporenoate glycosyltransferase</fullName>
    </recommendedName>
</protein>
<dbReference type="PANTHER" id="PTHR43646">
    <property type="entry name" value="GLYCOSYLTRANSFERASE"/>
    <property type="match status" value="1"/>
</dbReference>
<keyword evidence="2" id="KW-1003">Cell membrane</keyword>
<evidence type="ECO:0000313" key="12">
    <source>
        <dbReference type="Proteomes" id="UP000295411"/>
    </source>
</evidence>
<evidence type="ECO:0000256" key="2">
    <source>
        <dbReference type="ARBA" id="ARBA00022475"/>
    </source>
</evidence>
<evidence type="ECO:0000259" key="10">
    <source>
        <dbReference type="Pfam" id="PF00535"/>
    </source>
</evidence>
<dbReference type="Proteomes" id="UP000295411">
    <property type="component" value="Unassembled WGS sequence"/>
</dbReference>
<keyword evidence="4 11" id="KW-0808">Transferase</keyword>
<dbReference type="GO" id="GO:0016757">
    <property type="term" value="F:glycosyltransferase activity"/>
    <property type="evidence" value="ECO:0007669"/>
    <property type="project" value="UniProtKB-KW"/>
</dbReference>
<dbReference type="InterPro" id="IPR001173">
    <property type="entry name" value="Glyco_trans_2-like"/>
</dbReference>
<gene>
    <name evidence="11" type="ORF">E2F48_06915</name>
</gene>
<evidence type="ECO:0000256" key="6">
    <source>
        <dbReference type="ARBA" id="ARBA00037281"/>
    </source>
</evidence>
<dbReference type="PANTHER" id="PTHR43646:SF2">
    <property type="entry name" value="GLYCOSYLTRANSFERASE 2-LIKE DOMAIN-CONTAINING PROTEIN"/>
    <property type="match status" value="1"/>
</dbReference>
<organism evidence="11 12">
    <name type="scientific">Arthrobacter crusticola</name>
    <dbReference type="NCBI Taxonomy" id="2547960"/>
    <lineage>
        <taxon>Bacteria</taxon>
        <taxon>Bacillati</taxon>
        <taxon>Actinomycetota</taxon>
        <taxon>Actinomycetes</taxon>
        <taxon>Micrococcales</taxon>
        <taxon>Micrococcaceae</taxon>
        <taxon>Arthrobacter</taxon>
    </lineage>
</organism>
<evidence type="ECO:0000256" key="3">
    <source>
        <dbReference type="ARBA" id="ARBA00022676"/>
    </source>
</evidence>
<reference evidence="11 12" key="1">
    <citation type="submission" date="2019-03" db="EMBL/GenBank/DDBJ databases">
        <title>Arthrobacter sp. nov., an bacterium isolated from biocrust in Mu Us Desert.</title>
        <authorList>
            <person name="Lixiong L."/>
        </authorList>
    </citation>
    <scope>NUCLEOTIDE SEQUENCE [LARGE SCALE GENOMIC DNA]</scope>
    <source>
        <strain evidence="11 12">SLN-3</strain>
    </source>
</reference>
<evidence type="ECO:0000256" key="7">
    <source>
        <dbReference type="ARBA" id="ARBA00037904"/>
    </source>
</evidence>
<keyword evidence="5" id="KW-0472">Membrane</keyword>
<keyword evidence="12" id="KW-1185">Reference proteome</keyword>
<accession>A0A4R5U030</accession>
<evidence type="ECO:0000313" key="11">
    <source>
        <dbReference type="EMBL" id="TDK26885.1"/>
    </source>
</evidence>
<dbReference type="EMBL" id="SMTK01000002">
    <property type="protein sequence ID" value="TDK26885.1"/>
    <property type="molecule type" value="Genomic_DNA"/>
</dbReference>
<dbReference type="InterPro" id="IPR029044">
    <property type="entry name" value="Nucleotide-diphossugar_trans"/>
</dbReference>
<dbReference type="CDD" id="cd00761">
    <property type="entry name" value="Glyco_tranf_GTA_type"/>
    <property type="match status" value="1"/>
</dbReference>
<evidence type="ECO:0000256" key="4">
    <source>
        <dbReference type="ARBA" id="ARBA00022679"/>
    </source>
</evidence>
<sequence>MVARLAVVVPVFNEPSIGRTLEGLYRQQHRDGVSVYVVDNGSTDGTRARIAAFLAGRDGFPLTVLEEPVKGTGAASDTGFRRAIADGFDLVARTDGDSVPRPDWTGRILAGFAGRPGTALLGGRSVPLDDAHRRAGDALVIPAAFLVLRTALAAGHLDRSYLRLVAGHNLATRAAAYERVGGFPRTSIAELDEDVEYALRVARALGRSAVRIDRGLVVATSMRRIRAYGPARAAVHQLLPGLRGRLGRDTDIR</sequence>
<comment type="caution">
    <text evidence="11">The sequence shown here is derived from an EMBL/GenBank/DDBJ whole genome shotgun (WGS) entry which is preliminary data.</text>
</comment>
<comment type="subcellular location">
    <subcellularLocation>
        <location evidence="1">Cell membrane</location>
    </subcellularLocation>
</comment>
<dbReference type="AlphaFoldDB" id="A0A4R5U030"/>
<dbReference type="SUPFAM" id="SSF53448">
    <property type="entry name" value="Nucleotide-diphospho-sugar transferases"/>
    <property type="match status" value="1"/>
</dbReference>
<dbReference type="RefSeq" id="WP_133403236.1">
    <property type="nucleotide sequence ID" value="NZ_SMTK01000002.1"/>
</dbReference>
<name>A0A4R5U030_9MICC</name>
<dbReference type="GO" id="GO:0005886">
    <property type="term" value="C:plasma membrane"/>
    <property type="evidence" value="ECO:0007669"/>
    <property type="project" value="UniProtKB-SubCell"/>
</dbReference>
<dbReference type="Pfam" id="PF00535">
    <property type="entry name" value="Glycos_transf_2"/>
    <property type="match status" value="1"/>
</dbReference>
<comment type="pathway">
    <text evidence="7">Carotenoid biosynthesis; staphyloxanthin biosynthesis; staphyloxanthin from farnesyl diphosphate: step 4/5.</text>
</comment>
<evidence type="ECO:0000256" key="5">
    <source>
        <dbReference type="ARBA" id="ARBA00023136"/>
    </source>
</evidence>
<evidence type="ECO:0000256" key="1">
    <source>
        <dbReference type="ARBA" id="ARBA00004236"/>
    </source>
</evidence>
<keyword evidence="3" id="KW-0328">Glycosyltransferase</keyword>
<comment type="similarity">
    <text evidence="8">Belongs to the glycosyltransferase 2 family. CrtQ subfamily.</text>
</comment>
<dbReference type="Gene3D" id="3.90.550.10">
    <property type="entry name" value="Spore Coat Polysaccharide Biosynthesis Protein SpsA, Chain A"/>
    <property type="match status" value="1"/>
</dbReference>
<evidence type="ECO:0000256" key="9">
    <source>
        <dbReference type="ARBA" id="ARBA00040345"/>
    </source>
</evidence>
<proteinExistence type="inferred from homology"/>
<evidence type="ECO:0000256" key="8">
    <source>
        <dbReference type="ARBA" id="ARBA00038120"/>
    </source>
</evidence>
<dbReference type="OrthoDB" id="2676521at2"/>
<feature type="domain" description="Glycosyltransferase 2-like" evidence="10">
    <location>
        <begin position="7"/>
        <end position="123"/>
    </location>
</feature>
<comment type="function">
    <text evidence="6">Catalyzes the glycosylation of 4,4'-diaponeurosporenoate, i.e. the esterification of glucose at the C1'' position with the carboxyl group of 4,4'-diaponeurosporenic acid, to form glycosyl-4,4'-diaponeurosporenoate. This is a step in the biosynthesis of staphyloxanthin, an orange pigment present in most staphylococci strains.</text>
</comment>